<evidence type="ECO:0000256" key="1">
    <source>
        <dbReference type="SAM" id="MobiDB-lite"/>
    </source>
</evidence>
<evidence type="ECO:0000313" key="3">
    <source>
        <dbReference type="EMBL" id="KAF2866135.1"/>
    </source>
</evidence>
<name>A0A7C8M350_9PLEO</name>
<dbReference type="EMBL" id="JAADJZ010000029">
    <property type="protein sequence ID" value="KAF2866135.1"/>
    <property type="molecule type" value="Genomic_DNA"/>
</dbReference>
<proteinExistence type="predicted"/>
<feature type="chain" id="PRO_5028867726" evidence="2">
    <location>
        <begin position="19"/>
        <end position="118"/>
    </location>
</feature>
<gene>
    <name evidence="3" type="ORF">BDV95DRAFT_612004</name>
</gene>
<evidence type="ECO:0000256" key="2">
    <source>
        <dbReference type="SAM" id="SignalP"/>
    </source>
</evidence>
<accession>A0A7C8M350</accession>
<evidence type="ECO:0000313" key="4">
    <source>
        <dbReference type="Proteomes" id="UP000481861"/>
    </source>
</evidence>
<comment type="caution">
    <text evidence="3">The sequence shown here is derived from an EMBL/GenBank/DDBJ whole genome shotgun (WGS) entry which is preliminary data.</text>
</comment>
<keyword evidence="2" id="KW-0732">Signal</keyword>
<protein>
    <submittedName>
        <fullName evidence="3">Uncharacterized protein</fullName>
    </submittedName>
</protein>
<organism evidence="3 4">
    <name type="scientific">Massariosphaeria phaeospora</name>
    <dbReference type="NCBI Taxonomy" id="100035"/>
    <lineage>
        <taxon>Eukaryota</taxon>
        <taxon>Fungi</taxon>
        <taxon>Dikarya</taxon>
        <taxon>Ascomycota</taxon>
        <taxon>Pezizomycotina</taxon>
        <taxon>Dothideomycetes</taxon>
        <taxon>Pleosporomycetidae</taxon>
        <taxon>Pleosporales</taxon>
        <taxon>Pleosporales incertae sedis</taxon>
        <taxon>Massariosphaeria</taxon>
    </lineage>
</organism>
<sequence>MHAPLLFLITSFAASAVAAPVPIASIRPVSPDSPVSAVEQLLTRETADFPVLDSIKRALLEGLDTVIGTKRAASPEDPNEDCDRGPSADLPDRKAKRCTHERTVDKREALTIATRYEE</sequence>
<feature type="signal peptide" evidence="2">
    <location>
        <begin position="1"/>
        <end position="18"/>
    </location>
</feature>
<feature type="region of interest" description="Disordered" evidence="1">
    <location>
        <begin position="69"/>
        <end position="101"/>
    </location>
</feature>
<feature type="compositionally biased region" description="Basic and acidic residues" evidence="1">
    <location>
        <begin position="81"/>
        <end position="101"/>
    </location>
</feature>
<dbReference type="Proteomes" id="UP000481861">
    <property type="component" value="Unassembled WGS sequence"/>
</dbReference>
<reference evidence="3 4" key="1">
    <citation type="submission" date="2020-01" db="EMBL/GenBank/DDBJ databases">
        <authorList>
            <consortium name="DOE Joint Genome Institute"/>
            <person name="Haridas S."/>
            <person name="Albert R."/>
            <person name="Binder M."/>
            <person name="Bloem J."/>
            <person name="Labutti K."/>
            <person name="Salamov A."/>
            <person name="Andreopoulos B."/>
            <person name="Baker S.E."/>
            <person name="Barry K."/>
            <person name="Bills G."/>
            <person name="Bluhm B.H."/>
            <person name="Cannon C."/>
            <person name="Castanera R."/>
            <person name="Culley D.E."/>
            <person name="Daum C."/>
            <person name="Ezra D."/>
            <person name="Gonzalez J.B."/>
            <person name="Henrissat B."/>
            <person name="Kuo A."/>
            <person name="Liang C."/>
            <person name="Lipzen A."/>
            <person name="Lutzoni F."/>
            <person name="Magnuson J."/>
            <person name="Mondo S."/>
            <person name="Nolan M."/>
            <person name="Ohm R."/>
            <person name="Pangilinan J."/>
            <person name="Park H.-J.H."/>
            <person name="Ramirez L."/>
            <person name="Alfaro M."/>
            <person name="Sun H."/>
            <person name="Tritt A."/>
            <person name="Yoshinaga Y."/>
            <person name="Zwiers L.-H.L."/>
            <person name="Turgeon B.G."/>
            <person name="Goodwin S.B."/>
            <person name="Spatafora J.W."/>
            <person name="Crous P.W."/>
            <person name="Grigoriev I.V."/>
        </authorList>
    </citation>
    <scope>NUCLEOTIDE SEQUENCE [LARGE SCALE GENOMIC DNA]</scope>
    <source>
        <strain evidence="3 4">CBS 611.86</strain>
    </source>
</reference>
<dbReference type="AlphaFoldDB" id="A0A7C8M350"/>
<keyword evidence="4" id="KW-1185">Reference proteome</keyword>